<dbReference type="Pfam" id="PF02195">
    <property type="entry name" value="ParB_N"/>
    <property type="match status" value="1"/>
</dbReference>
<dbReference type="InterPro" id="IPR017819">
    <property type="entry name" value="Plasmid_partition_RepB"/>
</dbReference>
<keyword evidence="5" id="KW-1185">Reference proteome</keyword>
<dbReference type="RefSeq" id="WP_212538778.1">
    <property type="nucleotide sequence ID" value="NZ_JAGTUU010000013.1"/>
</dbReference>
<evidence type="ECO:0000256" key="1">
    <source>
        <dbReference type="ARBA" id="ARBA00006295"/>
    </source>
</evidence>
<proteinExistence type="inferred from homology"/>
<dbReference type="Pfam" id="PF07506">
    <property type="entry name" value="RepB"/>
    <property type="match status" value="1"/>
</dbReference>
<name>A0A8J7WFN8_9RHOB</name>
<dbReference type="SUPFAM" id="SSF109709">
    <property type="entry name" value="KorB DNA-binding domain-like"/>
    <property type="match status" value="1"/>
</dbReference>
<dbReference type="InterPro" id="IPR003115">
    <property type="entry name" value="ParB_N"/>
</dbReference>
<gene>
    <name evidence="4" type="primary">repB</name>
    <name evidence="4" type="ORF">KB874_22305</name>
</gene>
<accession>A0A8J7WFN8</accession>
<dbReference type="AlphaFoldDB" id="A0A8J7WFN8"/>
<dbReference type="Gene3D" id="1.10.10.2830">
    <property type="match status" value="1"/>
</dbReference>
<dbReference type="InterPro" id="IPR036086">
    <property type="entry name" value="ParB/Sulfiredoxin_sf"/>
</dbReference>
<dbReference type="EMBL" id="JAGTUU010000013">
    <property type="protein sequence ID" value="MBS0126817.1"/>
    <property type="molecule type" value="Genomic_DNA"/>
</dbReference>
<dbReference type="SMART" id="SM00470">
    <property type="entry name" value="ParB"/>
    <property type="match status" value="1"/>
</dbReference>
<evidence type="ECO:0000313" key="4">
    <source>
        <dbReference type="EMBL" id="MBS0126817.1"/>
    </source>
</evidence>
<dbReference type="PANTHER" id="PTHR33375">
    <property type="entry name" value="CHROMOSOME-PARTITIONING PROTEIN PARB-RELATED"/>
    <property type="match status" value="1"/>
</dbReference>
<dbReference type="Gene3D" id="3.90.1530.30">
    <property type="match status" value="1"/>
</dbReference>
<evidence type="ECO:0000313" key="5">
    <source>
        <dbReference type="Proteomes" id="UP000681356"/>
    </source>
</evidence>
<comment type="caution">
    <text evidence="4">The sequence shown here is derived from an EMBL/GenBank/DDBJ whole genome shotgun (WGS) entry which is preliminary data.</text>
</comment>
<dbReference type="GO" id="GO:0003677">
    <property type="term" value="F:DNA binding"/>
    <property type="evidence" value="ECO:0007669"/>
    <property type="project" value="InterPro"/>
</dbReference>
<reference evidence="4" key="1">
    <citation type="submission" date="2021-04" db="EMBL/GenBank/DDBJ databases">
        <authorList>
            <person name="Yoon J."/>
        </authorList>
    </citation>
    <scope>NUCLEOTIDE SEQUENCE</scope>
    <source>
        <strain evidence="4">KMU-90</strain>
    </source>
</reference>
<dbReference type="Proteomes" id="UP000681356">
    <property type="component" value="Unassembled WGS sequence"/>
</dbReference>
<organism evidence="4 5">
    <name type="scientific">Thetidibacter halocola</name>
    <dbReference type="NCBI Taxonomy" id="2827239"/>
    <lineage>
        <taxon>Bacteria</taxon>
        <taxon>Pseudomonadati</taxon>
        <taxon>Pseudomonadota</taxon>
        <taxon>Alphaproteobacteria</taxon>
        <taxon>Rhodobacterales</taxon>
        <taxon>Roseobacteraceae</taxon>
        <taxon>Thetidibacter</taxon>
    </lineage>
</organism>
<dbReference type="PANTHER" id="PTHR33375:SF1">
    <property type="entry name" value="CHROMOSOME-PARTITIONING PROTEIN PARB-RELATED"/>
    <property type="match status" value="1"/>
</dbReference>
<sequence length="330" mass="36639">MARKNLLKGLMEGDGTAKTETVSPENTPAPEARSPYKRGAIGAVSRSIADLKSRSVMDLDPFTIRDGGLADRLEHDEEDHARLMDSLKTYGQQVPVLVRPMPGAEGQYQIVYGRRRVLALRDLGLPVKAMIRDLDDDAAIMAQGQENAARRDLSFIEKVNFARQMTEAGYDRKTVCDALATDKTLISRMLSIAQTVPIEMIEMIGAAPGIGRDRWLSFARLWEEKGGRSGDTETARDMIAAACAETSDARFDALLAWLEKRGSGHSRPPAPRPRRDPQTVLRPDGAPLAEIRRSNRSVTITLPASDQFTDWLESNLTEIHRDWEKSRDGE</sequence>
<evidence type="ECO:0000259" key="3">
    <source>
        <dbReference type="SMART" id="SM00470"/>
    </source>
</evidence>
<dbReference type="CDD" id="cd16405">
    <property type="entry name" value="RepB_like_N"/>
    <property type="match status" value="1"/>
</dbReference>
<feature type="region of interest" description="Disordered" evidence="2">
    <location>
        <begin position="262"/>
        <end position="288"/>
    </location>
</feature>
<dbReference type="InterPro" id="IPR037972">
    <property type="entry name" value="RepB_N"/>
</dbReference>
<dbReference type="InterPro" id="IPR011111">
    <property type="entry name" value="Plasmid_RepB"/>
</dbReference>
<evidence type="ECO:0000256" key="2">
    <source>
        <dbReference type="SAM" id="MobiDB-lite"/>
    </source>
</evidence>
<protein>
    <submittedName>
        <fullName evidence="4">Plasmid partitioning protein RepB</fullName>
    </submittedName>
</protein>
<feature type="domain" description="ParB-like N-terminal" evidence="3">
    <location>
        <begin position="57"/>
        <end position="148"/>
    </location>
</feature>
<dbReference type="GO" id="GO:0007059">
    <property type="term" value="P:chromosome segregation"/>
    <property type="evidence" value="ECO:0007669"/>
    <property type="project" value="TreeGrafter"/>
</dbReference>
<dbReference type="GO" id="GO:0005694">
    <property type="term" value="C:chromosome"/>
    <property type="evidence" value="ECO:0007669"/>
    <property type="project" value="TreeGrafter"/>
</dbReference>
<dbReference type="NCBIfam" id="TIGR03454">
    <property type="entry name" value="partition_RepB"/>
    <property type="match status" value="1"/>
</dbReference>
<dbReference type="InterPro" id="IPR004437">
    <property type="entry name" value="ParB/RepB/Spo0J"/>
</dbReference>
<dbReference type="NCBIfam" id="TIGR00180">
    <property type="entry name" value="parB_part"/>
    <property type="match status" value="1"/>
</dbReference>
<comment type="similarity">
    <text evidence="1">Belongs to the ParB family.</text>
</comment>
<feature type="region of interest" description="Disordered" evidence="2">
    <location>
        <begin position="1"/>
        <end position="38"/>
    </location>
</feature>
<dbReference type="SUPFAM" id="SSF110849">
    <property type="entry name" value="ParB/Sulfiredoxin"/>
    <property type="match status" value="1"/>
</dbReference>
<dbReference type="InterPro" id="IPR050336">
    <property type="entry name" value="Chromosome_partition/occlusion"/>
</dbReference>